<dbReference type="Gene3D" id="3.40.50.300">
    <property type="entry name" value="P-loop containing nucleotide triphosphate hydrolases"/>
    <property type="match status" value="1"/>
</dbReference>
<comment type="caution">
    <text evidence="4">The sequence shown here is derived from an EMBL/GenBank/DDBJ whole genome shotgun (WGS) entry which is preliminary data.</text>
</comment>
<keyword evidence="1" id="KW-0547">Nucleotide-binding</keyword>
<dbReference type="EMBL" id="JACHEK010000006">
    <property type="protein sequence ID" value="MBB6145194.1"/>
    <property type="molecule type" value="Genomic_DNA"/>
</dbReference>
<reference evidence="4 5" key="1">
    <citation type="submission" date="2020-08" db="EMBL/GenBank/DDBJ databases">
        <title>Genomic Encyclopedia of Type Strains, Phase IV (KMG-IV): sequencing the most valuable type-strain genomes for metagenomic binning, comparative biology and taxonomic classification.</title>
        <authorList>
            <person name="Goeker M."/>
        </authorList>
    </citation>
    <scope>NUCLEOTIDE SEQUENCE [LARGE SCALE GENOMIC DNA]</scope>
    <source>
        <strain evidence="4 5">DSM 103733</strain>
    </source>
</reference>
<feature type="compositionally biased region" description="Polar residues" evidence="3">
    <location>
        <begin position="20"/>
        <end position="31"/>
    </location>
</feature>
<proteinExistence type="predicted"/>
<evidence type="ECO:0000313" key="5">
    <source>
        <dbReference type="Proteomes" id="UP000538666"/>
    </source>
</evidence>
<name>A0A841K4K4_9BACT</name>
<dbReference type="SUPFAM" id="SSF52540">
    <property type="entry name" value="P-loop containing nucleoside triphosphate hydrolases"/>
    <property type="match status" value="1"/>
</dbReference>
<sequence>MSKHFELMQQLEREREFNQERPSSSTVQSVREPSYGYSPSRWANDEALRLVQQVFLLQAQDPPRIVVFAGIDHGNGCSQICASVAETLAKNARRPVCLVEANFRSPGLPEMFGATNHHGLTDALLKKDLPISAFTKPVDLENLWLLSAGALAADSPNLLASDHLRDRLLELREEFDFVIIDAPPLTRYSDAIALGQRADGLVLVLEADSTRKEAAAVVAANVRSANISILAAVLNKRTFPIPERIYNRI</sequence>
<dbReference type="PANTHER" id="PTHR32309">
    <property type="entry name" value="TYROSINE-PROTEIN KINASE"/>
    <property type="match status" value="1"/>
</dbReference>
<dbReference type="RefSeq" id="WP_050061687.1">
    <property type="nucleotide sequence ID" value="NZ_JACHEK010000006.1"/>
</dbReference>
<dbReference type="AlphaFoldDB" id="A0A841K4K4"/>
<dbReference type="PANTHER" id="PTHR32309:SF13">
    <property type="entry name" value="FERRIC ENTEROBACTIN TRANSPORT PROTEIN FEPE"/>
    <property type="match status" value="1"/>
</dbReference>
<evidence type="ECO:0000256" key="3">
    <source>
        <dbReference type="SAM" id="MobiDB-lite"/>
    </source>
</evidence>
<evidence type="ECO:0000256" key="1">
    <source>
        <dbReference type="ARBA" id="ARBA00022741"/>
    </source>
</evidence>
<dbReference type="InterPro" id="IPR027417">
    <property type="entry name" value="P-loop_NTPase"/>
</dbReference>
<evidence type="ECO:0000256" key="2">
    <source>
        <dbReference type="ARBA" id="ARBA00022840"/>
    </source>
</evidence>
<keyword evidence="2" id="KW-0067">ATP-binding</keyword>
<dbReference type="Proteomes" id="UP000538666">
    <property type="component" value="Unassembled WGS sequence"/>
</dbReference>
<dbReference type="CDD" id="cd05387">
    <property type="entry name" value="BY-kinase"/>
    <property type="match status" value="1"/>
</dbReference>
<dbReference type="GO" id="GO:0005886">
    <property type="term" value="C:plasma membrane"/>
    <property type="evidence" value="ECO:0007669"/>
    <property type="project" value="TreeGrafter"/>
</dbReference>
<dbReference type="GO" id="GO:0004713">
    <property type="term" value="F:protein tyrosine kinase activity"/>
    <property type="evidence" value="ECO:0007669"/>
    <property type="project" value="TreeGrafter"/>
</dbReference>
<dbReference type="InterPro" id="IPR005702">
    <property type="entry name" value="Wzc-like_C"/>
</dbReference>
<organism evidence="4 5">
    <name type="scientific">Silvibacterium bohemicum</name>
    <dbReference type="NCBI Taxonomy" id="1577686"/>
    <lineage>
        <taxon>Bacteria</taxon>
        <taxon>Pseudomonadati</taxon>
        <taxon>Acidobacteriota</taxon>
        <taxon>Terriglobia</taxon>
        <taxon>Terriglobales</taxon>
        <taxon>Acidobacteriaceae</taxon>
        <taxon>Silvibacterium</taxon>
    </lineage>
</organism>
<dbReference type="OrthoDB" id="121966at2"/>
<feature type="region of interest" description="Disordered" evidence="3">
    <location>
        <begin position="13"/>
        <end position="34"/>
    </location>
</feature>
<accession>A0A841K4K4</accession>
<gene>
    <name evidence="4" type="ORF">HNQ77_003152</name>
</gene>
<evidence type="ECO:0000313" key="4">
    <source>
        <dbReference type="EMBL" id="MBB6145194.1"/>
    </source>
</evidence>
<protein>
    <submittedName>
        <fullName evidence="4">Mrp family chromosome partitioning ATPase</fullName>
    </submittedName>
</protein>
<dbReference type="InterPro" id="IPR050445">
    <property type="entry name" value="Bact_polysacc_biosynth/exp"/>
</dbReference>
<keyword evidence="5" id="KW-1185">Reference proteome</keyword>